<evidence type="ECO:0000313" key="1">
    <source>
        <dbReference type="EMBL" id="PIU73513.1"/>
    </source>
</evidence>
<accession>A0A2M7ASI1</accession>
<sequence>MYTQSTKVHQKLISLPDPLYFRLVKRAKKVGVSLTEYFRLMTYLHLNSPEPFEFIEELDEETSKNVLKAEEEIKAGKGILLKTNKDIDMFMKNLK</sequence>
<proteinExistence type="predicted"/>
<gene>
    <name evidence="1" type="ORF">COS78_01920</name>
</gene>
<name>A0A2M7ASI1_9BACT</name>
<dbReference type="Proteomes" id="UP000231407">
    <property type="component" value="Unassembled WGS sequence"/>
</dbReference>
<evidence type="ECO:0000313" key="2">
    <source>
        <dbReference type="Proteomes" id="UP000231407"/>
    </source>
</evidence>
<comment type="caution">
    <text evidence="1">The sequence shown here is derived from an EMBL/GenBank/DDBJ whole genome shotgun (WGS) entry which is preliminary data.</text>
</comment>
<organism evidence="1 2">
    <name type="scientific">Candidatus Shapirobacteria bacterium CG06_land_8_20_14_3_00_40_12</name>
    <dbReference type="NCBI Taxonomy" id="1974881"/>
    <lineage>
        <taxon>Bacteria</taxon>
        <taxon>Candidatus Shapironibacteriota</taxon>
    </lineage>
</organism>
<dbReference type="EMBL" id="PEWA01000023">
    <property type="protein sequence ID" value="PIU73513.1"/>
    <property type="molecule type" value="Genomic_DNA"/>
</dbReference>
<reference evidence="2" key="1">
    <citation type="submission" date="2017-09" db="EMBL/GenBank/DDBJ databases">
        <title>Depth-based differentiation of microbial function through sediment-hosted aquifers and enrichment of novel symbionts in the deep terrestrial subsurface.</title>
        <authorList>
            <person name="Probst A.J."/>
            <person name="Ladd B."/>
            <person name="Jarett J.K."/>
            <person name="Geller-Mcgrath D.E."/>
            <person name="Sieber C.M.K."/>
            <person name="Emerson J.B."/>
            <person name="Anantharaman K."/>
            <person name="Thomas B.C."/>
            <person name="Malmstrom R."/>
            <person name="Stieglmeier M."/>
            <person name="Klingl A."/>
            <person name="Woyke T."/>
            <person name="Ryan C.M."/>
            <person name="Banfield J.F."/>
        </authorList>
    </citation>
    <scope>NUCLEOTIDE SEQUENCE [LARGE SCALE GENOMIC DNA]</scope>
</reference>
<protein>
    <submittedName>
        <fullName evidence="1">Uncharacterized protein</fullName>
    </submittedName>
</protein>
<dbReference type="AlphaFoldDB" id="A0A2M7ASI1"/>